<comment type="caution">
    <text evidence="6">The sequence shown here is derived from an EMBL/GenBank/DDBJ whole genome shotgun (WGS) entry which is preliminary data.</text>
</comment>
<dbReference type="GO" id="GO:0000160">
    <property type="term" value="P:phosphorelay signal transduction system"/>
    <property type="evidence" value="ECO:0007669"/>
    <property type="project" value="UniProtKB-KW"/>
</dbReference>
<evidence type="ECO:0000256" key="1">
    <source>
        <dbReference type="ARBA" id="ARBA00022553"/>
    </source>
</evidence>
<dbReference type="SMART" id="SM00448">
    <property type="entry name" value="REC"/>
    <property type="match status" value="1"/>
</dbReference>
<gene>
    <name evidence="5" type="ORF">G3435_07950</name>
    <name evidence="6" type="ORF">G3436_09420</name>
</gene>
<proteinExistence type="predicted"/>
<name>A0A6B3NUJ1_9PSED</name>
<dbReference type="EMBL" id="JAAHBU010000111">
    <property type="protein sequence ID" value="NER64068.1"/>
    <property type="molecule type" value="Genomic_DNA"/>
</dbReference>
<dbReference type="InterPro" id="IPR050595">
    <property type="entry name" value="Bact_response_regulator"/>
</dbReference>
<dbReference type="AlphaFoldDB" id="A0A6B3NUJ1"/>
<dbReference type="Proteomes" id="UP000482634">
    <property type="component" value="Unassembled WGS sequence"/>
</dbReference>
<evidence type="ECO:0000313" key="8">
    <source>
        <dbReference type="Proteomes" id="UP000482634"/>
    </source>
</evidence>
<accession>A0A6M0CQW5</accession>
<dbReference type="InterPro" id="IPR001789">
    <property type="entry name" value="Sig_transdc_resp-reg_receiver"/>
</dbReference>
<evidence type="ECO:0000313" key="5">
    <source>
        <dbReference type="EMBL" id="NER59921.1"/>
    </source>
</evidence>
<keyword evidence="8" id="KW-1185">Reference proteome</keyword>
<dbReference type="PANTHER" id="PTHR44591">
    <property type="entry name" value="STRESS RESPONSE REGULATOR PROTEIN 1"/>
    <property type="match status" value="1"/>
</dbReference>
<evidence type="ECO:0000313" key="7">
    <source>
        <dbReference type="Proteomes" id="UP000480410"/>
    </source>
</evidence>
<dbReference type="Gene3D" id="3.40.50.2300">
    <property type="match status" value="1"/>
</dbReference>
<reference evidence="7 8" key="1">
    <citation type="submission" date="2020-02" db="EMBL/GenBank/DDBJ databases">
        <title>Broccoli isolated Pseudomonas sp.</title>
        <authorList>
            <person name="Fujikawa T."/>
            <person name="Sawada H."/>
        </authorList>
    </citation>
    <scope>NUCLEOTIDE SEQUENCE [LARGE SCALE GENOMIC DNA]</scope>
    <source>
        <strain evidence="6 8">MAFF212427</strain>
        <strain evidence="5 7">MAFF212428</strain>
    </source>
</reference>
<dbReference type="Proteomes" id="UP000480410">
    <property type="component" value="Unassembled WGS sequence"/>
</dbReference>
<sequence>MSRILVVDDEYLITDILGLALEDAGYEVEKAANGAKAMDELRKVRFDLVITDYMMPTMNGEEFAKQVREDDALKHLPIVLMSGAQADIGKDKPGLFNEVIAKPFDLDALVAKVRSLIDPPDTARAAPDPL</sequence>
<accession>A0A6B3NUJ1</accession>
<evidence type="ECO:0000256" key="2">
    <source>
        <dbReference type="ARBA" id="ARBA00023012"/>
    </source>
</evidence>
<feature type="domain" description="Response regulatory" evidence="4">
    <location>
        <begin position="3"/>
        <end position="117"/>
    </location>
</feature>
<dbReference type="Pfam" id="PF00072">
    <property type="entry name" value="Response_reg"/>
    <property type="match status" value="1"/>
</dbReference>
<organism evidence="6 8">
    <name type="scientific">Pseudomonas brassicae</name>
    <dbReference type="NCBI Taxonomy" id="2708063"/>
    <lineage>
        <taxon>Bacteria</taxon>
        <taxon>Pseudomonadati</taxon>
        <taxon>Pseudomonadota</taxon>
        <taxon>Gammaproteobacteria</taxon>
        <taxon>Pseudomonadales</taxon>
        <taxon>Pseudomonadaceae</taxon>
        <taxon>Pseudomonas</taxon>
    </lineage>
</organism>
<dbReference type="PANTHER" id="PTHR44591:SF14">
    <property type="entry name" value="PROTEIN PILG"/>
    <property type="match status" value="1"/>
</dbReference>
<dbReference type="CDD" id="cd17546">
    <property type="entry name" value="REC_hyHK_CKI1_RcsC-like"/>
    <property type="match status" value="1"/>
</dbReference>
<keyword evidence="2" id="KW-0902">Two-component regulatory system</keyword>
<dbReference type="SUPFAM" id="SSF52172">
    <property type="entry name" value="CheY-like"/>
    <property type="match status" value="1"/>
</dbReference>
<evidence type="ECO:0000256" key="3">
    <source>
        <dbReference type="PROSITE-ProRule" id="PRU00169"/>
    </source>
</evidence>
<dbReference type="InterPro" id="IPR011006">
    <property type="entry name" value="CheY-like_superfamily"/>
</dbReference>
<feature type="modified residue" description="4-aspartylphosphate" evidence="3">
    <location>
        <position position="52"/>
    </location>
</feature>
<evidence type="ECO:0000259" key="4">
    <source>
        <dbReference type="PROSITE" id="PS50110"/>
    </source>
</evidence>
<dbReference type="RefSeq" id="WP_163943930.1">
    <property type="nucleotide sequence ID" value="NZ_JAAHBU010000111.1"/>
</dbReference>
<dbReference type="EMBL" id="JAAHBV010000149">
    <property type="protein sequence ID" value="NER59921.1"/>
    <property type="molecule type" value="Genomic_DNA"/>
</dbReference>
<dbReference type="PROSITE" id="PS50110">
    <property type="entry name" value="RESPONSE_REGULATORY"/>
    <property type="match status" value="1"/>
</dbReference>
<keyword evidence="1 3" id="KW-0597">Phosphoprotein</keyword>
<protein>
    <submittedName>
        <fullName evidence="6">Response regulator</fullName>
    </submittedName>
</protein>
<evidence type="ECO:0000313" key="6">
    <source>
        <dbReference type="EMBL" id="NER64068.1"/>
    </source>
</evidence>